<dbReference type="HOGENOM" id="CLU_931889_0_0_1"/>
<proteinExistence type="predicted"/>
<gene>
    <name evidence="1" type="ORF">SELMODRAFT_403669</name>
</gene>
<reference evidence="1 2" key="1">
    <citation type="journal article" date="2011" name="Science">
        <title>The Selaginella genome identifies genetic changes associated with the evolution of vascular plants.</title>
        <authorList>
            <person name="Banks J.A."/>
            <person name="Nishiyama T."/>
            <person name="Hasebe M."/>
            <person name="Bowman J.L."/>
            <person name="Gribskov M."/>
            <person name="dePamphilis C."/>
            <person name="Albert V.A."/>
            <person name="Aono N."/>
            <person name="Aoyama T."/>
            <person name="Ambrose B.A."/>
            <person name="Ashton N.W."/>
            <person name="Axtell M.J."/>
            <person name="Barker E."/>
            <person name="Barker M.S."/>
            <person name="Bennetzen J.L."/>
            <person name="Bonawitz N.D."/>
            <person name="Chapple C."/>
            <person name="Cheng C."/>
            <person name="Correa L.G."/>
            <person name="Dacre M."/>
            <person name="DeBarry J."/>
            <person name="Dreyer I."/>
            <person name="Elias M."/>
            <person name="Engstrom E.M."/>
            <person name="Estelle M."/>
            <person name="Feng L."/>
            <person name="Finet C."/>
            <person name="Floyd S.K."/>
            <person name="Frommer W.B."/>
            <person name="Fujita T."/>
            <person name="Gramzow L."/>
            <person name="Gutensohn M."/>
            <person name="Harholt J."/>
            <person name="Hattori M."/>
            <person name="Heyl A."/>
            <person name="Hirai T."/>
            <person name="Hiwatashi Y."/>
            <person name="Ishikawa M."/>
            <person name="Iwata M."/>
            <person name="Karol K.G."/>
            <person name="Koehler B."/>
            <person name="Kolukisaoglu U."/>
            <person name="Kubo M."/>
            <person name="Kurata T."/>
            <person name="Lalonde S."/>
            <person name="Li K."/>
            <person name="Li Y."/>
            <person name="Litt A."/>
            <person name="Lyons E."/>
            <person name="Manning G."/>
            <person name="Maruyama T."/>
            <person name="Michael T.P."/>
            <person name="Mikami K."/>
            <person name="Miyazaki S."/>
            <person name="Morinaga S."/>
            <person name="Murata T."/>
            <person name="Mueller-Roeber B."/>
            <person name="Nelson D.R."/>
            <person name="Obara M."/>
            <person name="Oguri Y."/>
            <person name="Olmstead R.G."/>
            <person name="Onodera N."/>
            <person name="Petersen B.L."/>
            <person name="Pils B."/>
            <person name="Prigge M."/>
            <person name="Rensing S.A."/>
            <person name="Riano-Pachon D.M."/>
            <person name="Roberts A.W."/>
            <person name="Sato Y."/>
            <person name="Scheller H.V."/>
            <person name="Schulz B."/>
            <person name="Schulz C."/>
            <person name="Shakirov E.V."/>
            <person name="Shibagaki N."/>
            <person name="Shinohara N."/>
            <person name="Shippen D.E."/>
            <person name="Soerensen I."/>
            <person name="Sotooka R."/>
            <person name="Sugimoto N."/>
            <person name="Sugita M."/>
            <person name="Sumikawa N."/>
            <person name="Tanurdzic M."/>
            <person name="Theissen G."/>
            <person name="Ulvskov P."/>
            <person name="Wakazuki S."/>
            <person name="Weng J.K."/>
            <person name="Willats W.W."/>
            <person name="Wipf D."/>
            <person name="Wolf P.G."/>
            <person name="Yang L."/>
            <person name="Zimmer A.D."/>
            <person name="Zhu Q."/>
            <person name="Mitros T."/>
            <person name="Hellsten U."/>
            <person name="Loque D."/>
            <person name="Otillar R."/>
            <person name="Salamov A."/>
            <person name="Schmutz J."/>
            <person name="Shapiro H."/>
            <person name="Lindquist E."/>
            <person name="Lucas S."/>
            <person name="Rokhsar D."/>
            <person name="Grigoriev I.V."/>
        </authorList>
    </citation>
    <scope>NUCLEOTIDE SEQUENCE [LARGE SCALE GENOMIC DNA]</scope>
</reference>
<protein>
    <submittedName>
        <fullName evidence="1">Uncharacterized protein</fullName>
    </submittedName>
</protein>
<evidence type="ECO:0000313" key="2">
    <source>
        <dbReference type="Proteomes" id="UP000001514"/>
    </source>
</evidence>
<sequence length="299" mass="33665">MDEHCLSLEPEEELLVVGPKGTRKSCLLRAMAAALYRGGPEKSVIVSGQGLHGDSSDQEGRRTQIRGDGWTVKPVAELEPQEVSILLEDEADWNKVLLRFINGTMSSIQKSVQEVVDRVEKDITCNFHLPVEMIKQDPRLHLIGVQFTENVDKHKHSEEQFMAFNALKEWVLDVVALVQPQAQAATAAAAVILGLCVCVLYIELLQHLGGELLPGGTLNHTFHVISFDYILKTMTQRHEEVRKSDQVEVVRLKRFRPELKKKKKQKRKKDVKTLSLYIRLSCSGILYINLIIPISPSSV</sequence>
<name>D8QS55_SELML</name>
<dbReference type="EMBL" id="GL377566">
    <property type="protein sequence ID" value="EFJ36876.1"/>
    <property type="molecule type" value="Genomic_DNA"/>
</dbReference>
<dbReference type="InParanoid" id="D8QS55"/>
<dbReference type="KEGG" id="smo:SELMODRAFT_403669"/>
<dbReference type="Gramene" id="EFJ36876">
    <property type="protein sequence ID" value="EFJ36876"/>
    <property type="gene ID" value="SELMODRAFT_403669"/>
</dbReference>
<accession>D8QS55</accession>
<keyword evidence="2" id="KW-1185">Reference proteome</keyword>
<dbReference type="Proteomes" id="UP000001514">
    <property type="component" value="Unassembled WGS sequence"/>
</dbReference>
<evidence type="ECO:0000313" key="1">
    <source>
        <dbReference type="EMBL" id="EFJ36876.1"/>
    </source>
</evidence>
<dbReference type="AlphaFoldDB" id="D8QS55"/>
<organism evidence="2">
    <name type="scientific">Selaginella moellendorffii</name>
    <name type="common">Spikemoss</name>
    <dbReference type="NCBI Taxonomy" id="88036"/>
    <lineage>
        <taxon>Eukaryota</taxon>
        <taxon>Viridiplantae</taxon>
        <taxon>Streptophyta</taxon>
        <taxon>Embryophyta</taxon>
        <taxon>Tracheophyta</taxon>
        <taxon>Lycopodiopsida</taxon>
        <taxon>Selaginellales</taxon>
        <taxon>Selaginellaceae</taxon>
        <taxon>Selaginella</taxon>
    </lineage>
</organism>